<dbReference type="PANTHER" id="PTHR47939">
    <property type="entry name" value="MEMBRANE-ASSOCIATED SALT-INDUCIBLE PROTEIN-LIKE"/>
    <property type="match status" value="1"/>
</dbReference>
<dbReference type="NCBIfam" id="TIGR00756">
    <property type="entry name" value="PPR"/>
    <property type="match status" value="2"/>
</dbReference>
<evidence type="ECO:0000313" key="4">
    <source>
        <dbReference type="EMBL" id="CAG1838219.1"/>
    </source>
</evidence>
<evidence type="ECO:0000313" key="6">
    <source>
        <dbReference type="Proteomes" id="UP000012960"/>
    </source>
</evidence>
<dbReference type="PANTHER" id="PTHR47939:SF7">
    <property type="entry name" value="REPEAT-CONTAINING PROTEIN, PUTATIVE-RELATED"/>
    <property type="match status" value="1"/>
</dbReference>
<dbReference type="PROSITE" id="PS51375">
    <property type="entry name" value="PPR"/>
    <property type="match status" value="3"/>
</dbReference>
<keyword evidence="6" id="KW-1185">Reference proteome</keyword>
<organism evidence="5 6">
    <name type="scientific">Musa acuminata subsp. malaccensis</name>
    <name type="common">Wild banana</name>
    <name type="synonym">Musa malaccensis</name>
    <dbReference type="NCBI Taxonomy" id="214687"/>
    <lineage>
        <taxon>Eukaryota</taxon>
        <taxon>Viridiplantae</taxon>
        <taxon>Streptophyta</taxon>
        <taxon>Embryophyta</taxon>
        <taxon>Tracheophyta</taxon>
        <taxon>Spermatophyta</taxon>
        <taxon>Magnoliopsida</taxon>
        <taxon>Liliopsida</taxon>
        <taxon>Zingiberales</taxon>
        <taxon>Musaceae</taxon>
        <taxon>Musa</taxon>
    </lineage>
</organism>
<dbReference type="Proteomes" id="UP000012960">
    <property type="component" value="Unplaced"/>
</dbReference>
<dbReference type="Pfam" id="PF13041">
    <property type="entry name" value="PPR_2"/>
    <property type="match status" value="1"/>
</dbReference>
<feature type="repeat" description="PPR" evidence="3">
    <location>
        <begin position="80"/>
        <end position="114"/>
    </location>
</feature>
<dbReference type="EnsemblPlants" id="Ma05_t11690.1">
    <property type="protein sequence ID" value="Ma05_p11690.1"/>
    <property type="gene ID" value="Ma05_g11690"/>
</dbReference>
<evidence type="ECO:0000313" key="5">
    <source>
        <dbReference type="EnsemblPlants" id="Ma05_p11690.1"/>
    </source>
</evidence>
<dbReference type="InterPro" id="IPR011990">
    <property type="entry name" value="TPR-like_helical_dom_sf"/>
</dbReference>
<proteinExistence type="inferred from homology"/>
<evidence type="ECO:0000256" key="2">
    <source>
        <dbReference type="ARBA" id="ARBA00022737"/>
    </source>
</evidence>
<keyword evidence="2" id="KW-0677">Repeat</keyword>
<protein>
    <submittedName>
        <fullName evidence="4">(wild Malaysian banana) hypothetical protein</fullName>
    </submittedName>
</protein>
<evidence type="ECO:0000256" key="3">
    <source>
        <dbReference type="PROSITE-ProRule" id="PRU00708"/>
    </source>
</evidence>
<accession>A0A804J3E3</accession>
<dbReference type="OMA" id="DGMKPNA"/>
<evidence type="ECO:0000256" key="1">
    <source>
        <dbReference type="ARBA" id="ARBA00007626"/>
    </source>
</evidence>
<dbReference type="InterPro" id="IPR050667">
    <property type="entry name" value="PPR-containing_protein"/>
</dbReference>
<reference evidence="5" key="2">
    <citation type="submission" date="2021-05" db="UniProtKB">
        <authorList>
            <consortium name="EnsemblPlants"/>
        </authorList>
    </citation>
    <scope>IDENTIFICATION</scope>
    <source>
        <strain evidence="5">subsp. malaccensis</strain>
    </source>
</reference>
<dbReference type="AlphaFoldDB" id="A0A804J3E3"/>
<dbReference type="Gene3D" id="1.25.40.10">
    <property type="entry name" value="Tetratricopeptide repeat domain"/>
    <property type="match status" value="1"/>
</dbReference>
<gene>
    <name evidence="4" type="ORF">GSMUA_263960.1</name>
</gene>
<reference evidence="4" key="1">
    <citation type="submission" date="2021-03" db="EMBL/GenBank/DDBJ databases">
        <authorList>
            <consortium name="Genoscope - CEA"/>
            <person name="William W."/>
        </authorList>
    </citation>
    <scope>NUCLEOTIDE SEQUENCE</scope>
    <source>
        <strain evidence="4">Doubled-haploid Pahang</strain>
    </source>
</reference>
<dbReference type="Gramene" id="Ma05_t11690.1">
    <property type="protein sequence ID" value="Ma05_p11690.1"/>
    <property type="gene ID" value="Ma05_g11690"/>
</dbReference>
<comment type="similarity">
    <text evidence="1">Belongs to the PPR family. P subfamily.</text>
</comment>
<feature type="repeat" description="PPR" evidence="3">
    <location>
        <begin position="45"/>
        <end position="79"/>
    </location>
</feature>
<dbReference type="EMBL" id="HG996470">
    <property type="protein sequence ID" value="CAG1838219.1"/>
    <property type="molecule type" value="Genomic_DNA"/>
</dbReference>
<dbReference type="InterPro" id="IPR002885">
    <property type="entry name" value="PPR_rpt"/>
</dbReference>
<dbReference type="InParanoid" id="A0A804J3E3"/>
<sequence length="210" mass="23514">MVDVKHIEPNAVIYTTLLDSLYKEGKPDEADELWKEMVDKGCARDVAAYNVRVMHRALHGKLEDILELIREMEAAGIKPDTITYPCLITCHCHAGQVEDAKAVYRGLRKKGFSPKASPDRIFLANLCENGDVDMGSEVFRDSLKLNKVPDFGTMKLLVEGMAKKLKMQEAKAVADQVKKRFPENLVGRKEVGEELRLIADVEVSDNLEVA</sequence>
<name>A0A804J3E3_MUSAM</name>
<dbReference type="Pfam" id="PF12854">
    <property type="entry name" value="PPR_1"/>
    <property type="match status" value="1"/>
</dbReference>
<feature type="repeat" description="PPR" evidence="3">
    <location>
        <begin position="10"/>
        <end position="44"/>
    </location>
</feature>